<evidence type="ECO:0000256" key="4">
    <source>
        <dbReference type="ARBA" id="ARBA00022989"/>
    </source>
</evidence>
<feature type="transmembrane region" description="Helical" evidence="7">
    <location>
        <begin position="192"/>
        <end position="215"/>
    </location>
</feature>
<feature type="transmembrane region" description="Helical" evidence="7">
    <location>
        <begin position="146"/>
        <end position="165"/>
    </location>
</feature>
<evidence type="ECO:0000256" key="1">
    <source>
        <dbReference type="ARBA" id="ARBA00004127"/>
    </source>
</evidence>
<dbReference type="NCBIfam" id="TIGR01972">
    <property type="entry name" value="NDH_I_M"/>
    <property type="match status" value="1"/>
</dbReference>
<protein>
    <submittedName>
        <fullName evidence="9">NADH-quinone oxidoreductase subunit M</fullName>
        <ecNumber evidence="9">1.6.5.-</ecNumber>
    </submittedName>
</protein>
<sequence>MLSYLVFLPLLFAIFAYFLNDKSVKINAVIFSLIIVILNIYAFISNDLRFAYTLINTINFGIILDANNIALLLALVANFMLFISMCFFDDYKKDFLICAMILSSCMNGLFFTNDALLFYIFWEVSLLPLLYLMLKHNQAVLAKRFFIFAFLGSILMLLSIIYLALNSFNSSIMNFNMAYFSTSSFTMKEKTLLFLGFFLAFIIKAPIFPMHSWAIKTYDKAPNFVSVMLVAFKMAPFGFLKFLVPLFADVIAQYHNIILSLCLISALYAALLAASAKNYKELCALSSISHIGILSLGVFSLNQIAITGAVFYMIAHAIVSGAMFLFADIIYKNTKTYELDKLKGLAFANPKLSLVFGILLFSSISLPLTINFVGEFMVLYGLFENARIYGIIATFIVVLGAIYMLKMFRECFLGQDNKLILKANLYQKIILGFLCFLCVLLGVVPNLILELI</sequence>
<feature type="transmembrane region" description="Helical" evidence="7">
    <location>
        <begin position="310"/>
        <end position="331"/>
    </location>
</feature>
<accession>A0ABS7WPU3</accession>
<dbReference type="EC" id="1.6.5.-" evidence="9"/>
<organism evidence="9 10">
    <name type="scientific">Campylobacter canadensis</name>
    <dbReference type="NCBI Taxonomy" id="449520"/>
    <lineage>
        <taxon>Bacteria</taxon>
        <taxon>Pseudomonadati</taxon>
        <taxon>Campylobacterota</taxon>
        <taxon>Epsilonproteobacteria</taxon>
        <taxon>Campylobacterales</taxon>
        <taxon>Campylobacteraceae</taxon>
        <taxon>Campylobacter</taxon>
    </lineage>
</organism>
<evidence type="ECO:0000256" key="6">
    <source>
        <dbReference type="RuleBase" id="RU000320"/>
    </source>
</evidence>
<feature type="transmembrane region" description="Helical" evidence="7">
    <location>
        <begin position="95"/>
        <end position="111"/>
    </location>
</feature>
<name>A0ABS7WPU3_9BACT</name>
<evidence type="ECO:0000313" key="9">
    <source>
        <dbReference type="EMBL" id="MBZ7986786.1"/>
    </source>
</evidence>
<dbReference type="RefSeq" id="WP_224325139.1">
    <property type="nucleotide sequence ID" value="NZ_JACGBB010000002.1"/>
</dbReference>
<dbReference type="PANTHER" id="PTHR43507">
    <property type="entry name" value="NADH-UBIQUINONE OXIDOREDUCTASE CHAIN 4"/>
    <property type="match status" value="1"/>
</dbReference>
<dbReference type="InterPro" id="IPR003918">
    <property type="entry name" value="NADH_UbQ_OxRdtase"/>
</dbReference>
<feature type="domain" description="NADH:quinone oxidoreductase/Mrp antiporter transmembrane" evidence="8">
    <location>
        <begin position="113"/>
        <end position="398"/>
    </location>
</feature>
<comment type="caution">
    <text evidence="9">The sequence shown here is derived from an EMBL/GenBank/DDBJ whole genome shotgun (WGS) entry which is preliminary data.</text>
</comment>
<proteinExistence type="inferred from homology"/>
<dbReference type="InterPro" id="IPR001750">
    <property type="entry name" value="ND/Mrp_TM"/>
</dbReference>
<feature type="transmembrane region" description="Helical" evidence="7">
    <location>
        <begin position="26"/>
        <end position="44"/>
    </location>
</feature>
<comment type="subcellular location">
    <subcellularLocation>
        <location evidence="1">Endomembrane system</location>
        <topology evidence="1">Multi-pass membrane protein</topology>
    </subcellularLocation>
    <subcellularLocation>
        <location evidence="6">Membrane</location>
        <topology evidence="6">Multi-pass membrane protein</topology>
    </subcellularLocation>
</comment>
<evidence type="ECO:0000256" key="5">
    <source>
        <dbReference type="ARBA" id="ARBA00023136"/>
    </source>
</evidence>
<dbReference type="Pfam" id="PF00361">
    <property type="entry name" value="Proton_antipo_M"/>
    <property type="match status" value="1"/>
</dbReference>
<keyword evidence="4 7" id="KW-1133">Transmembrane helix</keyword>
<feature type="transmembrane region" description="Helical" evidence="7">
    <location>
        <begin position="429"/>
        <end position="449"/>
    </location>
</feature>
<keyword evidence="3 6" id="KW-0812">Transmembrane</keyword>
<feature type="transmembrane region" description="Helical" evidence="7">
    <location>
        <begin position="282"/>
        <end position="304"/>
    </location>
</feature>
<evidence type="ECO:0000256" key="2">
    <source>
        <dbReference type="ARBA" id="ARBA00009025"/>
    </source>
</evidence>
<comment type="similarity">
    <text evidence="2">Belongs to the complex I subunit 4 family.</text>
</comment>
<feature type="transmembrane region" description="Helical" evidence="7">
    <location>
        <begin position="117"/>
        <end position="134"/>
    </location>
</feature>
<reference evidence="9 10" key="1">
    <citation type="submission" date="2020-07" db="EMBL/GenBank/DDBJ databases">
        <title>Transfer of Campylobacter canadensis to the novel genus Avispirillum gen. nov., that also includes two novel species recovered from migratory waterfowl: Avispirillum anseris sp. nov. and Avispirillum brantae sp. nov.</title>
        <authorList>
            <person name="Miller W.G."/>
            <person name="Chapman M.H."/>
            <person name="Yee E."/>
            <person name="Inglis G.D."/>
        </authorList>
    </citation>
    <scope>NUCLEOTIDE SEQUENCE [LARGE SCALE GENOMIC DNA]</scope>
    <source>
        <strain evidence="9 10">L283</strain>
    </source>
</reference>
<feature type="transmembrane region" description="Helical" evidence="7">
    <location>
        <begin position="386"/>
        <end position="408"/>
    </location>
</feature>
<gene>
    <name evidence="9" type="ORF">AVCANL283_01470</name>
</gene>
<feature type="transmembrane region" description="Helical" evidence="7">
    <location>
        <begin position="70"/>
        <end position="88"/>
    </location>
</feature>
<feature type="transmembrane region" description="Helical" evidence="7">
    <location>
        <begin position="254"/>
        <end position="275"/>
    </location>
</feature>
<evidence type="ECO:0000256" key="3">
    <source>
        <dbReference type="ARBA" id="ARBA00022692"/>
    </source>
</evidence>
<dbReference type="InterPro" id="IPR010227">
    <property type="entry name" value="NADH_Q_OxRdtase_chainM/4"/>
</dbReference>
<feature type="transmembrane region" description="Helical" evidence="7">
    <location>
        <begin position="352"/>
        <end position="374"/>
    </location>
</feature>
<dbReference type="PRINTS" id="PR01437">
    <property type="entry name" value="NUOXDRDTASE4"/>
</dbReference>
<dbReference type="Proteomes" id="UP000786183">
    <property type="component" value="Unassembled WGS sequence"/>
</dbReference>
<keyword evidence="5 7" id="KW-0472">Membrane</keyword>
<dbReference type="EMBL" id="JACGBB010000002">
    <property type="protein sequence ID" value="MBZ7986786.1"/>
    <property type="molecule type" value="Genomic_DNA"/>
</dbReference>
<evidence type="ECO:0000256" key="7">
    <source>
        <dbReference type="SAM" id="Phobius"/>
    </source>
</evidence>
<keyword evidence="9" id="KW-0560">Oxidoreductase</keyword>
<evidence type="ECO:0000259" key="8">
    <source>
        <dbReference type="Pfam" id="PF00361"/>
    </source>
</evidence>
<feature type="transmembrane region" description="Helical" evidence="7">
    <location>
        <begin position="227"/>
        <end position="248"/>
    </location>
</feature>
<dbReference type="GO" id="GO:0016491">
    <property type="term" value="F:oxidoreductase activity"/>
    <property type="evidence" value="ECO:0007669"/>
    <property type="project" value="UniProtKB-KW"/>
</dbReference>
<dbReference type="PANTHER" id="PTHR43507:SF1">
    <property type="entry name" value="NADH-UBIQUINONE OXIDOREDUCTASE CHAIN 4"/>
    <property type="match status" value="1"/>
</dbReference>
<keyword evidence="10" id="KW-1185">Reference proteome</keyword>
<evidence type="ECO:0000313" key="10">
    <source>
        <dbReference type="Proteomes" id="UP000786183"/>
    </source>
</evidence>